<comment type="catalytic activity">
    <reaction evidence="1">
        <text>Hydrolysis of (1-&gt;3)-beta-D-glucosidic linkages in (1-&gt;3)-beta-D-glucans.</text>
        <dbReference type="EC" id="3.2.1.39"/>
    </reaction>
</comment>
<dbReference type="InParanoid" id="A0A1Q3DCL5"/>
<dbReference type="InterPro" id="IPR044965">
    <property type="entry name" value="Glyco_hydro_17_plant"/>
</dbReference>
<dbReference type="SMR" id="A0A1Q3DCL5"/>
<evidence type="ECO:0000256" key="1">
    <source>
        <dbReference type="ARBA" id="ARBA00000382"/>
    </source>
</evidence>
<feature type="chain" id="PRO_5011981255" description="glucan endo-1,3-beta-D-glucosidase" evidence="10">
    <location>
        <begin position="33"/>
        <end position="342"/>
    </location>
</feature>
<dbReference type="GO" id="GO:0042973">
    <property type="term" value="F:glucan endo-1,3-beta-D-glucosidase activity"/>
    <property type="evidence" value="ECO:0007669"/>
    <property type="project" value="UniProtKB-EC"/>
</dbReference>
<keyword evidence="5 9" id="KW-0326">Glycosidase</keyword>
<dbReference type="Pfam" id="PF00332">
    <property type="entry name" value="Glyco_hydro_17"/>
    <property type="match status" value="1"/>
</dbReference>
<keyword evidence="4 9" id="KW-0378">Hydrolase</keyword>
<gene>
    <name evidence="11" type="ORF">CFOL_v3_33636</name>
</gene>
<evidence type="ECO:0000256" key="2">
    <source>
        <dbReference type="ARBA" id="ARBA00008773"/>
    </source>
</evidence>
<evidence type="ECO:0000256" key="3">
    <source>
        <dbReference type="ARBA" id="ARBA00012780"/>
    </source>
</evidence>
<dbReference type="PROSITE" id="PS00587">
    <property type="entry name" value="GLYCOSYL_HYDROL_F17"/>
    <property type="match status" value="1"/>
</dbReference>
<evidence type="ECO:0000256" key="8">
    <source>
        <dbReference type="RuleBase" id="RU004335"/>
    </source>
</evidence>
<evidence type="ECO:0000256" key="7">
    <source>
        <dbReference type="ARBA" id="ARBA00033417"/>
    </source>
</evidence>
<comment type="similarity">
    <text evidence="2 8">Belongs to the glycosyl hydrolase 17 family.</text>
</comment>
<protein>
    <recommendedName>
        <fullName evidence="3">glucan endo-1,3-beta-D-glucosidase</fullName>
        <ecNumber evidence="3">3.2.1.39</ecNumber>
    </recommendedName>
    <alternativeName>
        <fullName evidence="6">(1-&gt;3)-beta-glucan endohydrolase</fullName>
    </alternativeName>
    <alternativeName>
        <fullName evidence="7">Beta-1,3-endoglucanase</fullName>
    </alternativeName>
</protein>
<dbReference type="FunFam" id="3.20.20.80:FF:000010">
    <property type="entry name" value="glucan endo-1,3-beta-glucosidase, basic"/>
    <property type="match status" value="1"/>
</dbReference>
<name>A0A1Q3DCL5_CEPFO</name>
<dbReference type="PANTHER" id="PTHR32227">
    <property type="entry name" value="GLUCAN ENDO-1,3-BETA-GLUCOSIDASE BG1-RELATED-RELATED"/>
    <property type="match status" value="1"/>
</dbReference>
<evidence type="ECO:0000256" key="6">
    <source>
        <dbReference type="ARBA" id="ARBA00033335"/>
    </source>
</evidence>
<dbReference type="AlphaFoldDB" id="A0A1Q3DCL5"/>
<evidence type="ECO:0000256" key="5">
    <source>
        <dbReference type="ARBA" id="ARBA00023295"/>
    </source>
</evidence>
<dbReference type="SUPFAM" id="SSF51445">
    <property type="entry name" value="(Trans)glycosidases"/>
    <property type="match status" value="1"/>
</dbReference>
<evidence type="ECO:0000256" key="9">
    <source>
        <dbReference type="RuleBase" id="RU004336"/>
    </source>
</evidence>
<proteinExistence type="inferred from homology"/>
<feature type="signal peptide" evidence="10">
    <location>
        <begin position="1"/>
        <end position="32"/>
    </location>
</feature>
<dbReference type="EMBL" id="BDDD01006053">
    <property type="protein sequence ID" value="GAV90227.1"/>
    <property type="molecule type" value="Genomic_DNA"/>
</dbReference>
<evidence type="ECO:0000313" key="12">
    <source>
        <dbReference type="Proteomes" id="UP000187406"/>
    </source>
</evidence>
<keyword evidence="12" id="KW-1185">Reference proteome</keyword>
<dbReference type="Gene3D" id="3.20.20.80">
    <property type="entry name" value="Glycosidases"/>
    <property type="match status" value="1"/>
</dbReference>
<dbReference type="FunCoup" id="A0A1Q3DCL5">
    <property type="interactions" value="51"/>
</dbReference>
<evidence type="ECO:0000313" key="11">
    <source>
        <dbReference type="EMBL" id="GAV90227.1"/>
    </source>
</evidence>
<sequence length="342" mass="37498">MAKSYLAVKCHFMASAVLLFGLLMAILDTTGAQIGVCYGMLGNNLPSPAVVGLYHQNNIRRMRVYDPNADTLQALRGSNIELILGILNANLQSLASSQDNANAWVKNNVRNYPNVNTRIIAVGNELKPGDFEAQFLVPAMMNIQNAINGAGLANRIKVSSAIETGALQESYPPSKGTFRQDYLPILNPLIRFLNDNRSPLLVNLYPYFSYVGDPKDIQLAYALFTSPSVVVQDGSLGYRNLFDAILDAVYAALEKNNGGSLGIVVSETGWPTDGGAATSVDNARTYNSNLIQHVKGGTPRRPGPIETYVFAMFNENEKTPELEKHWGLFYPDRSPKYPIDFN</sequence>
<keyword evidence="10" id="KW-0732">Signal</keyword>
<feature type="non-terminal residue" evidence="11">
    <location>
        <position position="342"/>
    </location>
</feature>
<dbReference type="STRING" id="3775.A0A1Q3DCL5"/>
<dbReference type="InterPro" id="IPR000490">
    <property type="entry name" value="Glyco_hydro_17"/>
</dbReference>
<reference evidence="12" key="1">
    <citation type="submission" date="2016-04" db="EMBL/GenBank/DDBJ databases">
        <title>Cephalotus genome sequencing.</title>
        <authorList>
            <person name="Fukushima K."/>
            <person name="Hasebe M."/>
            <person name="Fang X."/>
        </authorList>
    </citation>
    <scope>NUCLEOTIDE SEQUENCE [LARGE SCALE GENOMIC DNA]</scope>
    <source>
        <strain evidence="12">cv. St1</strain>
    </source>
</reference>
<dbReference type="GO" id="GO:0005975">
    <property type="term" value="P:carbohydrate metabolic process"/>
    <property type="evidence" value="ECO:0007669"/>
    <property type="project" value="InterPro"/>
</dbReference>
<organism evidence="11 12">
    <name type="scientific">Cephalotus follicularis</name>
    <name type="common">Albany pitcher plant</name>
    <dbReference type="NCBI Taxonomy" id="3775"/>
    <lineage>
        <taxon>Eukaryota</taxon>
        <taxon>Viridiplantae</taxon>
        <taxon>Streptophyta</taxon>
        <taxon>Embryophyta</taxon>
        <taxon>Tracheophyta</taxon>
        <taxon>Spermatophyta</taxon>
        <taxon>Magnoliopsida</taxon>
        <taxon>eudicotyledons</taxon>
        <taxon>Gunneridae</taxon>
        <taxon>Pentapetalae</taxon>
        <taxon>rosids</taxon>
        <taxon>fabids</taxon>
        <taxon>Oxalidales</taxon>
        <taxon>Cephalotaceae</taxon>
        <taxon>Cephalotus</taxon>
    </lineage>
</organism>
<dbReference type="OrthoDB" id="941679at2759"/>
<evidence type="ECO:0000256" key="10">
    <source>
        <dbReference type="SAM" id="SignalP"/>
    </source>
</evidence>
<dbReference type="EC" id="3.2.1.39" evidence="3"/>
<dbReference type="Proteomes" id="UP000187406">
    <property type="component" value="Unassembled WGS sequence"/>
</dbReference>
<dbReference type="InterPro" id="IPR017853">
    <property type="entry name" value="GH"/>
</dbReference>
<comment type="caution">
    <text evidence="11">The sequence shown here is derived from an EMBL/GenBank/DDBJ whole genome shotgun (WGS) entry which is preliminary data.</text>
</comment>
<accession>A0A1Q3DCL5</accession>
<evidence type="ECO:0000256" key="4">
    <source>
        <dbReference type="ARBA" id="ARBA00022801"/>
    </source>
</evidence>